<evidence type="ECO:0000313" key="2">
    <source>
        <dbReference type="EMBL" id="DAF59693.1"/>
    </source>
</evidence>
<evidence type="ECO:0000256" key="1">
    <source>
        <dbReference type="SAM" id="Phobius"/>
    </source>
</evidence>
<keyword evidence="1" id="KW-0812">Transmembrane</keyword>
<name>A0A8S5T8M8_9CAUD</name>
<dbReference type="EMBL" id="BK032775">
    <property type="protein sequence ID" value="DAF59693.1"/>
    <property type="molecule type" value="Genomic_DNA"/>
</dbReference>
<reference evidence="2" key="1">
    <citation type="journal article" date="2021" name="Proc. Natl. Acad. Sci. U.S.A.">
        <title>A Catalog of Tens of Thousands of Viruses from Human Metagenomes Reveals Hidden Associations with Chronic Diseases.</title>
        <authorList>
            <person name="Tisza M.J."/>
            <person name="Buck C.B."/>
        </authorList>
    </citation>
    <scope>NUCLEOTIDE SEQUENCE</scope>
    <source>
        <strain evidence="2">Ct0Wl9</strain>
    </source>
</reference>
<keyword evidence="1" id="KW-0472">Membrane</keyword>
<sequence>MFLIFLFLFFIVGTSIGVAGGENGEALVLIFGIIVVLIMFVHTEKNKMLTPEGREQNKKELEEEKQIEENFGTIDYWEDK</sequence>
<proteinExistence type="predicted"/>
<keyword evidence="1" id="KW-1133">Transmembrane helix</keyword>
<protein>
    <submittedName>
        <fullName evidence="2">Uncharacterized protein</fullName>
    </submittedName>
</protein>
<feature type="transmembrane region" description="Helical" evidence="1">
    <location>
        <begin position="27"/>
        <end position="44"/>
    </location>
</feature>
<accession>A0A8S5T8M8</accession>
<organism evidence="2">
    <name type="scientific">Siphoviridae sp. ct0Wl9</name>
    <dbReference type="NCBI Taxonomy" id="2827763"/>
    <lineage>
        <taxon>Viruses</taxon>
        <taxon>Duplodnaviria</taxon>
        <taxon>Heunggongvirae</taxon>
        <taxon>Uroviricota</taxon>
        <taxon>Caudoviricetes</taxon>
    </lineage>
</organism>